<keyword evidence="2" id="KW-0012">Acyltransferase</keyword>
<sequence length="306" mass="34837">MNLRVIEFREEFADGVAELYEHLGWKFSPRLVGIWGSMKNYSRVLVALLDGRVVGKVTLDTVFPPYAEIVNLVVHPRYQGRGIGRALVEECIRISESIGHNVQFLMTEHDNLPALNLYRKLGFYPVIPSKRKQLWLFRFGKGTFVEEFLSEHSLSEFRVFRRRVDFHGERLYGVAFTDIQGDGYLRVYFRGQPGQGATMPRIAGISFESGEDAFDAVAYEGSSEIGILNRGKDSTFRITPIAQKGLEASVESQVLRVPRGQERRVRVGFQPTESFDAPLDYLSFRTIVASFRINGNFVISLGRENR</sequence>
<dbReference type="InterPro" id="IPR000182">
    <property type="entry name" value="GNAT_dom"/>
</dbReference>
<name>A0A2Z2MZL9_9EURY</name>
<dbReference type="RefSeq" id="WP_088865848.1">
    <property type="nucleotide sequence ID" value="NZ_CP015106.1"/>
</dbReference>
<dbReference type="GO" id="GO:0016747">
    <property type="term" value="F:acyltransferase activity, transferring groups other than amino-acyl groups"/>
    <property type="evidence" value="ECO:0007669"/>
    <property type="project" value="InterPro"/>
</dbReference>
<reference evidence="4 5" key="1">
    <citation type="submission" date="2016-04" db="EMBL/GenBank/DDBJ databases">
        <title>Complete genome sequence of Thermococcus radiotolerans type strain EJ2.</title>
        <authorList>
            <person name="Oger P.M."/>
        </authorList>
    </citation>
    <scope>NUCLEOTIDE SEQUENCE [LARGE SCALE GENOMIC DNA]</scope>
    <source>
        <strain evidence="4 5">EJ2</strain>
    </source>
</reference>
<dbReference type="EMBL" id="CP015106">
    <property type="protein sequence ID" value="ASJ13610.1"/>
    <property type="molecule type" value="Genomic_DNA"/>
</dbReference>
<dbReference type="Proteomes" id="UP000250085">
    <property type="component" value="Chromosome"/>
</dbReference>
<evidence type="ECO:0000313" key="5">
    <source>
        <dbReference type="Proteomes" id="UP000250085"/>
    </source>
</evidence>
<evidence type="ECO:0000256" key="2">
    <source>
        <dbReference type="ARBA" id="ARBA00023315"/>
    </source>
</evidence>
<dbReference type="GeneID" id="33327207"/>
<gene>
    <name evidence="4" type="ORF">A3L10_00130</name>
</gene>
<dbReference type="PANTHER" id="PTHR43877:SF8">
    <property type="entry name" value="N-ACETYLGLUTAMATE SYNTHASE-RELATED"/>
    <property type="match status" value="1"/>
</dbReference>
<dbReference type="OrthoDB" id="51421at2157"/>
<dbReference type="AlphaFoldDB" id="A0A2Z2MZL9"/>
<dbReference type="InterPro" id="IPR050832">
    <property type="entry name" value="Bact_Acetyltransf"/>
</dbReference>
<dbReference type="Gene3D" id="3.40.630.30">
    <property type="match status" value="1"/>
</dbReference>
<dbReference type="KEGG" id="trl:A3L10_00130"/>
<evidence type="ECO:0000259" key="3">
    <source>
        <dbReference type="PROSITE" id="PS51186"/>
    </source>
</evidence>
<protein>
    <recommendedName>
        <fullName evidence="3">N-acetyltransferase domain-containing protein</fullName>
    </recommendedName>
</protein>
<dbReference type="CDD" id="cd04301">
    <property type="entry name" value="NAT_SF"/>
    <property type="match status" value="1"/>
</dbReference>
<dbReference type="Pfam" id="PF00583">
    <property type="entry name" value="Acetyltransf_1"/>
    <property type="match status" value="1"/>
</dbReference>
<organism evidence="4 5">
    <name type="scientific">Thermococcus radiotolerans</name>
    <dbReference type="NCBI Taxonomy" id="187880"/>
    <lineage>
        <taxon>Archaea</taxon>
        <taxon>Methanobacteriati</taxon>
        <taxon>Methanobacteriota</taxon>
        <taxon>Thermococci</taxon>
        <taxon>Thermococcales</taxon>
        <taxon>Thermococcaceae</taxon>
        <taxon>Thermococcus</taxon>
    </lineage>
</organism>
<dbReference type="InterPro" id="IPR016181">
    <property type="entry name" value="Acyl_CoA_acyltransferase"/>
</dbReference>
<evidence type="ECO:0000256" key="1">
    <source>
        <dbReference type="ARBA" id="ARBA00022679"/>
    </source>
</evidence>
<keyword evidence="5" id="KW-1185">Reference proteome</keyword>
<feature type="domain" description="N-acetyltransferase" evidence="3">
    <location>
        <begin position="3"/>
        <end position="146"/>
    </location>
</feature>
<proteinExistence type="predicted"/>
<dbReference type="PROSITE" id="PS51186">
    <property type="entry name" value="GNAT"/>
    <property type="match status" value="1"/>
</dbReference>
<dbReference type="PANTHER" id="PTHR43877">
    <property type="entry name" value="AMINOALKYLPHOSPHONATE N-ACETYLTRANSFERASE-RELATED-RELATED"/>
    <property type="match status" value="1"/>
</dbReference>
<keyword evidence="1" id="KW-0808">Transferase</keyword>
<accession>A0A2Z2MZL9</accession>
<evidence type="ECO:0000313" key="4">
    <source>
        <dbReference type="EMBL" id="ASJ13610.1"/>
    </source>
</evidence>
<dbReference type="SUPFAM" id="SSF55729">
    <property type="entry name" value="Acyl-CoA N-acyltransferases (Nat)"/>
    <property type="match status" value="1"/>
</dbReference>